<dbReference type="eggNOG" id="ENOG50304GU">
    <property type="taxonomic scope" value="Bacteria"/>
</dbReference>
<sequence>MIHYDQFQLIQKALASTAQEIEGHETGQSAQLAVAIQDLALAQAYIERSEHAFLMKESYQHRLRS</sequence>
<dbReference type="Proteomes" id="UP000028091">
    <property type="component" value="Unassembled WGS sequence"/>
</dbReference>
<evidence type="ECO:0000313" key="2">
    <source>
        <dbReference type="Proteomes" id="UP000028091"/>
    </source>
</evidence>
<reference evidence="1 2" key="1">
    <citation type="submission" date="2012-09" db="EMBL/GenBank/DDBJ databases">
        <title>Genome Sequence of Bacillus sp. DW5-4.</title>
        <authorList>
            <person name="Lai Q."/>
            <person name="Liu Y."/>
            <person name="Shao Z."/>
        </authorList>
    </citation>
    <scope>NUCLEOTIDE SEQUENCE [LARGE SCALE GENOMIC DNA]</scope>
    <source>
        <strain evidence="1 2">DW5-4</strain>
    </source>
</reference>
<evidence type="ECO:0000313" key="1">
    <source>
        <dbReference type="EMBL" id="KEP27379.1"/>
    </source>
</evidence>
<accession>A0A081LDQ3</accession>
<proteinExistence type="predicted"/>
<protein>
    <submittedName>
        <fullName evidence="1">Uncharacterized protein</fullName>
    </submittedName>
</protein>
<keyword evidence="2" id="KW-1185">Reference proteome</keyword>
<dbReference type="RefSeq" id="WP_034319040.1">
    <property type="nucleotide sequence ID" value="NZ_JOTP01000004.1"/>
</dbReference>
<name>A0A081LDQ3_9BACI</name>
<comment type="caution">
    <text evidence="1">The sequence shown here is derived from an EMBL/GenBank/DDBJ whole genome shotgun (WGS) entry which is preliminary data.</text>
</comment>
<organism evidence="1 2">
    <name type="scientific">Bacillus zhangzhouensis</name>
    <dbReference type="NCBI Taxonomy" id="1178540"/>
    <lineage>
        <taxon>Bacteria</taxon>
        <taxon>Bacillati</taxon>
        <taxon>Bacillota</taxon>
        <taxon>Bacilli</taxon>
        <taxon>Bacillales</taxon>
        <taxon>Bacillaceae</taxon>
        <taxon>Bacillus</taxon>
    </lineage>
</organism>
<dbReference type="OrthoDB" id="2915919at2"/>
<dbReference type="EMBL" id="JOTP01000004">
    <property type="protein sequence ID" value="KEP27379.1"/>
    <property type="molecule type" value="Genomic_DNA"/>
</dbReference>
<dbReference type="AlphaFoldDB" id="A0A081LDQ3"/>
<gene>
    <name evidence="1" type="ORF">BA70_13695</name>
</gene>